<evidence type="ECO:0000313" key="1">
    <source>
        <dbReference type="EMBL" id="KAG5413211.1"/>
    </source>
</evidence>
<proteinExistence type="predicted"/>
<protein>
    <submittedName>
        <fullName evidence="1">Uncharacterized protein</fullName>
    </submittedName>
</protein>
<dbReference type="Proteomes" id="UP000823674">
    <property type="component" value="Chromosome A01"/>
</dbReference>
<organism evidence="1 2">
    <name type="scientific">Brassica rapa subsp. trilocularis</name>
    <dbReference type="NCBI Taxonomy" id="1813537"/>
    <lineage>
        <taxon>Eukaryota</taxon>
        <taxon>Viridiplantae</taxon>
        <taxon>Streptophyta</taxon>
        <taxon>Embryophyta</taxon>
        <taxon>Tracheophyta</taxon>
        <taxon>Spermatophyta</taxon>
        <taxon>Magnoliopsida</taxon>
        <taxon>eudicotyledons</taxon>
        <taxon>Gunneridae</taxon>
        <taxon>Pentapetalae</taxon>
        <taxon>rosids</taxon>
        <taxon>malvids</taxon>
        <taxon>Brassicales</taxon>
        <taxon>Brassicaceae</taxon>
        <taxon>Brassiceae</taxon>
        <taxon>Brassica</taxon>
    </lineage>
</organism>
<keyword evidence="2" id="KW-1185">Reference proteome</keyword>
<evidence type="ECO:0000313" key="2">
    <source>
        <dbReference type="Proteomes" id="UP000823674"/>
    </source>
</evidence>
<name>A0ABQ7NSW4_BRACM</name>
<comment type="caution">
    <text evidence="1">The sequence shown here is derived from an EMBL/GenBank/DDBJ whole genome shotgun (WGS) entry which is preliminary data.</text>
</comment>
<dbReference type="EMBL" id="JADBGQ010000001">
    <property type="protein sequence ID" value="KAG5413211.1"/>
    <property type="molecule type" value="Genomic_DNA"/>
</dbReference>
<gene>
    <name evidence="1" type="primary">A01p009280.1_BraROA</name>
    <name evidence="1" type="ORF">IGI04_000778</name>
</gene>
<accession>A0ABQ7NSW4</accession>
<sequence>MGTAPKLSWINCRHEREVELRVACNRASSVVSRRKVVTSCSLFALIHLQREIDIYLLKLALQANIYSIWRERNSMHQGTPLRADQMVRYIDKTIRNMISSL</sequence>
<reference evidence="1 2" key="1">
    <citation type="submission" date="2021-03" db="EMBL/GenBank/DDBJ databases">
        <authorList>
            <person name="King G.J."/>
            <person name="Bancroft I."/>
            <person name="Baten A."/>
            <person name="Bloomfield J."/>
            <person name="Borpatragohain P."/>
            <person name="He Z."/>
            <person name="Irish N."/>
            <person name="Irwin J."/>
            <person name="Liu K."/>
            <person name="Mauleon R.P."/>
            <person name="Moore J."/>
            <person name="Morris R."/>
            <person name="Ostergaard L."/>
            <person name="Wang B."/>
            <person name="Wells R."/>
        </authorList>
    </citation>
    <scope>NUCLEOTIDE SEQUENCE [LARGE SCALE GENOMIC DNA]</scope>
    <source>
        <strain evidence="1">R-o-18</strain>
        <tissue evidence="1">Leaf</tissue>
    </source>
</reference>